<dbReference type="AlphaFoldDB" id="A0A8H6CRL0"/>
<evidence type="ECO:0000313" key="4">
    <source>
        <dbReference type="EMBL" id="KAF6228585.1"/>
    </source>
</evidence>
<evidence type="ECO:0000313" key="5">
    <source>
        <dbReference type="Proteomes" id="UP000578531"/>
    </source>
</evidence>
<protein>
    <recommendedName>
        <fullName evidence="3">DUF6594 domain-containing protein</fullName>
    </recommendedName>
</protein>
<comment type="caution">
    <text evidence="4">The sequence shown here is derived from an EMBL/GenBank/DDBJ whole genome shotgun (WGS) entry which is preliminary data.</text>
</comment>
<feature type="transmembrane region" description="Helical" evidence="2">
    <location>
        <begin position="249"/>
        <end position="269"/>
    </location>
</feature>
<feature type="transmembrane region" description="Helical" evidence="2">
    <location>
        <begin position="276"/>
        <end position="293"/>
    </location>
</feature>
<gene>
    <name evidence="4" type="ORF">HO173_011820</name>
</gene>
<feature type="transmembrane region" description="Helical" evidence="2">
    <location>
        <begin position="221"/>
        <end position="243"/>
    </location>
</feature>
<dbReference type="Pfam" id="PF20237">
    <property type="entry name" value="DUF6594"/>
    <property type="match status" value="1"/>
</dbReference>
<dbReference type="EMBL" id="JACCJC010000078">
    <property type="protein sequence ID" value="KAF6228585.1"/>
    <property type="molecule type" value="Genomic_DNA"/>
</dbReference>
<name>A0A8H6CRL0_9LECA</name>
<dbReference type="OrthoDB" id="3533814at2759"/>
<reference evidence="4 5" key="1">
    <citation type="journal article" date="2020" name="Genomics">
        <title>Complete, high-quality genomes from long-read metagenomic sequencing of two wolf lichen thalli reveals enigmatic genome architecture.</title>
        <authorList>
            <person name="McKenzie S.K."/>
            <person name="Walston R.F."/>
            <person name="Allen J.L."/>
        </authorList>
    </citation>
    <scope>NUCLEOTIDE SEQUENCE [LARGE SCALE GENOMIC DNA]</scope>
    <source>
        <strain evidence="4">WasteWater2</strain>
    </source>
</reference>
<evidence type="ECO:0000256" key="1">
    <source>
        <dbReference type="SAM" id="Coils"/>
    </source>
</evidence>
<dbReference type="InterPro" id="IPR046529">
    <property type="entry name" value="DUF6594"/>
</dbReference>
<proteinExistence type="predicted"/>
<organism evidence="4 5">
    <name type="scientific">Letharia columbiana</name>
    <dbReference type="NCBI Taxonomy" id="112416"/>
    <lineage>
        <taxon>Eukaryota</taxon>
        <taxon>Fungi</taxon>
        <taxon>Dikarya</taxon>
        <taxon>Ascomycota</taxon>
        <taxon>Pezizomycotina</taxon>
        <taxon>Lecanoromycetes</taxon>
        <taxon>OSLEUM clade</taxon>
        <taxon>Lecanoromycetidae</taxon>
        <taxon>Lecanorales</taxon>
        <taxon>Lecanorineae</taxon>
        <taxon>Parmeliaceae</taxon>
        <taxon>Letharia</taxon>
    </lineage>
</organism>
<keyword evidence="2" id="KW-1133">Transmembrane helix</keyword>
<sequence length="300" mass="34215">MSLSAFELAHPSNSLARPARLDGYPSFAYFIARDADAAIYRKYAHLSARNLLYLQSELHELEEQLQQLDGEDAKHIDDELAQKAARYWTHYSDPDNARACQHRSLQEKIRLKLREYHEALLLENRVLALAPPKSRTLKGFRKWFISKTIPVLWGQDQNLFTDERDLVALAPVETDRLDIFLQSYFSWFFKEKQQPESGDDTYGINREIFYYPQRRIERAGAVLSVLFSAILLIGAIVCLLLVSDRSINIRVGLIVLFISLFALVVGLLTNARRAEIFGATAAYAAVLVVFVSNDFGNSIK</sequence>
<evidence type="ECO:0000259" key="3">
    <source>
        <dbReference type="Pfam" id="PF20237"/>
    </source>
</evidence>
<feature type="coiled-coil region" evidence="1">
    <location>
        <begin position="51"/>
        <end position="78"/>
    </location>
</feature>
<evidence type="ECO:0000256" key="2">
    <source>
        <dbReference type="SAM" id="Phobius"/>
    </source>
</evidence>
<dbReference type="GeneID" id="59293461"/>
<dbReference type="PANTHER" id="PTHR34502:SF4">
    <property type="entry name" value="DUF6594 DOMAIN-CONTAINING PROTEIN"/>
    <property type="match status" value="1"/>
</dbReference>
<keyword evidence="1" id="KW-0175">Coiled coil</keyword>
<keyword evidence="2" id="KW-0812">Transmembrane</keyword>
<dbReference type="PANTHER" id="PTHR34502">
    <property type="entry name" value="DUF6594 DOMAIN-CONTAINING PROTEIN-RELATED"/>
    <property type="match status" value="1"/>
</dbReference>
<keyword evidence="5" id="KW-1185">Reference proteome</keyword>
<accession>A0A8H6CRL0</accession>
<feature type="domain" description="DUF6594" evidence="3">
    <location>
        <begin position="24"/>
        <end position="288"/>
    </location>
</feature>
<keyword evidence="2" id="KW-0472">Membrane</keyword>
<dbReference type="RefSeq" id="XP_037159400.1">
    <property type="nucleotide sequence ID" value="XM_037313698.1"/>
</dbReference>
<dbReference type="Proteomes" id="UP000578531">
    <property type="component" value="Unassembled WGS sequence"/>
</dbReference>